<accession>A0ABT3P537</accession>
<dbReference type="Pfam" id="PF00497">
    <property type="entry name" value="SBP_bac_3"/>
    <property type="match status" value="1"/>
</dbReference>
<name>A0ABT3P537_9ALTE</name>
<comment type="similarity">
    <text evidence="1">Belongs to the bacterial solute-binding protein 3 family.</text>
</comment>
<dbReference type="SUPFAM" id="SSF53850">
    <property type="entry name" value="Periplasmic binding protein-like II"/>
    <property type="match status" value="1"/>
</dbReference>
<dbReference type="Proteomes" id="UP001142810">
    <property type="component" value="Unassembled WGS sequence"/>
</dbReference>
<dbReference type="RefSeq" id="WP_265615920.1">
    <property type="nucleotide sequence ID" value="NZ_JAPFRD010000002.1"/>
</dbReference>
<keyword evidence="5" id="KW-1185">Reference proteome</keyword>
<sequence length="296" mass="34523">MRLLFVSILISGFYSNWIYAAVQRVEVYTYNTLPPFAYTDENGKLTGLYVELVETVIRQMPRYEVVFKVVPWQRAKMMAEKGEAFAILAPYFHAHDWLSEKTDKPYIWPYSMSLYTQHDIVVCNEETAVQARPNFPEDYEGLNFVMWRGDGRAGTKFDQMEKESGISVSRVNDVKTAIEILRLGRADCTVTSKIPYDWLSRELAKEVQGSKRSQGNMVRLVKMDVISTNDAYLGYTSINDENYPFKDDFVMQFDIELYRLKRNGMVNRITQKYMNEYLERATPESLGAIWSSYSRY</sequence>
<gene>
    <name evidence="4" type="ORF">OPS25_01720</name>
</gene>
<evidence type="ECO:0000313" key="4">
    <source>
        <dbReference type="EMBL" id="MCW8107221.1"/>
    </source>
</evidence>
<reference evidence="4" key="1">
    <citation type="submission" date="2022-11" db="EMBL/GenBank/DDBJ databases">
        <title>Alteromonas sp. nov., isolated from sea water of the Qingdao.</title>
        <authorList>
            <person name="Wang Q."/>
        </authorList>
    </citation>
    <scope>NUCLEOTIDE SEQUENCE</scope>
    <source>
        <strain evidence="4">ASW11-7</strain>
    </source>
</reference>
<protein>
    <submittedName>
        <fullName evidence="4">ABC transporter substrate-binding protein</fullName>
    </submittedName>
</protein>
<organism evidence="4 5">
    <name type="scientific">Alteromonas aquimaris</name>
    <dbReference type="NCBI Taxonomy" id="2998417"/>
    <lineage>
        <taxon>Bacteria</taxon>
        <taxon>Pseudomonadati</taxon>
        <taxon>Pseudomonadota</taxon>
        <taxon>Gammaproteobacteria</taxon>
        <taxon>Alteromonadales</taxon>
        <taxon>Alteromonadaceae</taxon>
        <taxon>Alteromonas/Salinimonas group</taxon>
        <taxon>Alteromonas</taxon>
    </lineage>
</organism>
<comment type="caution">
    <text evidence="4">The sequence shown here is derived from an EMBL/GenBank/DDBJ whole genome shotgun (WGS) entry which is preliminary data.</text>
</comment>
<dbReference type="PANTHER" id="PTHR35936">
    <property type="entry name" value="MEMBRANE-BOUND LYTIC MUREIN TRANSGLYCOSYLASE F"/>
    <property type="match status" value="1"/>
</dbReference>
<evidence type="ECO:0000313" key="5">
    <source>
        <dbReference type="Proteomes" id="UP001142810"/>
    </source>
</evidence>
<evidence type="ECO:0000259" key="3">
    <source>
        <dbReference type="Pfam" id="PF00497"/>
    </source>
</evidence>
<proteinExistence type="inferred from homology"/>
<dbReference type="PANTHER" id="PTHR35936:SF25">
    <property type="entry name" value="ABC TRANSPORTER SUBSTRATE-BINDING PROTEIN"/>
    <property type="match status" value="1"/>
</dbReference>
<feature type="domain" description="Solute-binding protein family 3/N-terminal" evidence="3">
    <location>
        <begin position="26"/>
        <end position="275"/>
    </location>
</feature>
<evidence type="ECO:0000256" key="2">
    <source>
        <dbReference type="ARBA" id="ARBA00022729"/>
    </source>
</evidence>
<keyword evidence="2" id="KW-0732">Signal</keyword>
<dbReference type="EMBL" id="JAPFRD010000002">
    <property type="protein sequence ID" value="MCW8107221.1"/>
    <property type="molecule type" value="Genomic_DNA"/>
</dbReference>
<dbReference type="InterPro" id="IPR001638">
    <property type="entry name" value="Solute-binding_3/MltF_N"/>
</dbReference>
<dbReference type="Gene3D" id="3.40.190.10">
    <property type="entry name" value="Periplasmic binding protein-like II"/>
    <property type="match status" value="2"/>
</dbReference>
<evidence type="ECO:0000256" key="1">
    <source>
        <dbReference type="ARBA" id="ARBA00010333"/>
    </source>
</evidence>